<dbReference type="PhylomeDB" id="K4BQH6"/>
<dbReference type="PaxDb" id="4081-Solyc04g017760.1.1"/>
<dbReference type="Proteomes" id="UP000004994">
    <property type="component" value="Chromosome 4"/>
</dbReference>
<reference evidence="1" key="2">
    <citation type="submission" date="2015-06" db="UniProtKB">
        <authorList>
            <consortium name="EnsemblPlants"/>
        </authorList>
    </citation>
    <scope>IDENTIFICATION</scope>
    <source>
        <strain evidence="1">cv. Heinz 1706</strain>
    </source>
</reference>
<reference evidence="1" key="1">
    <citation type="journal article" date="2012" name="Nature">
        <title>The tomato genome sequence provides insights into fleshy fruit evolution.</title>
        <authorList>
            <consortium name="Tomato Genome Consortium"/>
        </authorList>
    </citation>
    <scope>NUCLEOTIDE SEQUENCE [LARGE SCALE GENOMIC DNA]</scope>
    <source>
        <strain evidence="1">cv. Heinz 1706</strain>
    </source>
</reference>
<keyword evidence="2" id="KW-1185">Reference proteome</keyword>
<dbReference type="AlphaFoldDB" id="K4BQH6"/>
<accession>K4BQH6</accession>
<evidence type="ECO:0000313" key="1">
    <source>
        <dbReference type="EnsemblPlants" id="Solyc04g017760.1.1"/>
    </source>
</evidence>
<dbReference type="HOGENOM" id="CLU_2982783_0_0_1"/>
<sequence length="58" mass="6593">MGDFAENDGSFLEKLQDDKPILALCDVKDCMYKFKATIEEILNKDEHGTRLAKSVTKK</sequence>
<dbReference type="InParanoid" id="K4BQH6"/>
<name>K4BQH6_SOLLC</name>
<evidence type="ECO:0000313" key="2">
    <source>
        <dbReference type="Proteomes" id="UP000004994"/>
    </source>
</evidence>
<dbReference type="Gramene" id="Solyc04g017760.1.1">
    <property type="protein sequence ID" value="Solyc04g017760.1.1"/>
    <property type="gene ID" value="Solyc04g017760.1"/>
</dbReference>
<dbReference type="EnsemblPlants" id="Solyc04g017760.1.1">
    <property type="protein sequence ID" value="Solyc04g017760.1.1"/>
    <property type="gene ID" value="Solyc04g017760.1"/>
</dbReference>
<proteinExistence type="predicted"/>
<protein>
    <submittedName>
        <fullName evidence="1">Uncharacterized protein</fullName>
    </submittedName>
</protein>
<organism evidence="1">
    <name type="scientific">Solanum lycopersicum</name>
    <name type="common">Tomato</name>
    <name type="synonym">Lycopersicon esculentum</name>
    <dbReference type="NCBI Taxonomy" id="4081"/>
    <lineage>
        <taxon>Eukaryota</taxon>
        <taxon>Viridiplantae</taxon>
        <taxon>Streptophyta</taxon>
        <taxon>Embryophyta</taxon>
        <taxon>Tracheophyta</taxon>
        <taxon>Spermatophyta</taxon>
        <taxon>Magnoliopsida</taxon>
        <taxon>eudicotyledons</taxon>
        <taxon>Gunneridae</taxon>
        <taxon>Pentapetalae</taxon>
        <taxon>asterids</taxon>
        <taxon>lamiids</taxon>
        <taxon>Solanales</taxon>
        <taxon>Solanaceae</taxon>
        <taxon>Solanoideae</taxon>
        <taxon>Solaneae</taxon>
        <taxon>Solanum</taxon>
        <taxon>Solanum subgen. Lycopersicon</taxon>
    </lineage>
</organism>